<evidence type="ECO:0000313" key="2">
    <source>
        <dbReference type="Proteomes" id="UP001299876"/>
    </source>
</evidence>
<dbReference type="RefSeq" id="WP_247289020.1">
    <property type="nucleotide sequence ID" value="NZ_JAKNRW010000003.1"/>
</dbReference>
<proteinExistence type="predicted"/>
<reference evidence="1 2" key="1">
    <citation type="submission" date="2022-02" db="EMBL/GenBank/DDBJ databases">
        <title>Comparative genomics of the first Antarctic Pseudomonas spp. capable of biotransforming 2,4,6-Trinitrotoluene.</title>
        <authorList>
            <person name="Cabrera M.A."/>
            <person name="Marquez S.L."/>
            <person name="Perez-Donoso J.M."/>
        </authorList>
    </citation>
    <scope>NUCLEOTIDE SEQUENCE [LARGE SCALE GENOMIC DNA]</scope>
    <source>
        <strain evidence="1 2">TNT19</strain>
    </source>
</reference>
<accession>A0ABT0EVA9</accession>
<dbReference type="EMBL" id="JAKNRW010000003">
    <property type="protein sequence ID" value="MCK1789666.1"/>
    <property type="molecule type" value="Genomic_DNA"/>
</dbReference>
<evidence type="ECO:0000313" key="1">
    <source>
        <dbReference type="EMBL" id="MCK1789666.1"/>
    </source>
</evidence>
<organism evidence="1 2">
    <name type="scientific">Pseudomonas violetae</name>
    <dbReference type="NCBI Taxonomy" id="2915813"/>
    <lineage>
        <taxon>Bacteria</taxon>
        <taxon>Pseudomonadati</taxon>
        <taxon>Pseudomonadota</taxon>
        <taxon>Gammaproteobacteria</taxon>
        <taxon>Pseudomonadales</taxon>
        <taxon>Pseudomonadaceae</taxon>
        <taxon>Pseudomonas</taxon>
    </lineage>
</organism>
<keyword evidence="2" id="KW-1185">Reference proteome</keyword>
<comment type="caution">
    <text evidence="1">The sequence shown here is derived from an EMBL/GenBank/DDBJ whole genome shotgun (WGS) entry which is preliminary data.</text>
</comment>
<protein>
    <submittedName>
        <fullName evidence="1">Uncharacterized protein</fullName>
    </submittedName>
</protein>
<dbReference type="Proteomes" id="UP001299876">
    <property type="component" value="Unassembled WGS sequence"/>
</dbReference>
<gene>
    <name evidence="1" type="ORF">L9059_05595</name>
</gene>
<sequence>MSTTPTEPTEPTEIPEMMRLLQKHGDLFDKYFSEDLDEQSAVLKAHLLIEGVIRDFSYRSVRNPQHLRGSRLNFHQIVALARSLIFFTTPGLDCYWGMIDQLNKLRNLMAHELEPDQAKFDKCRKALMSLSGSDTLNGSLSFLCGGMNSLLTVSLELQKRERLSEAEREALGLQTS</sequence>
<name>A0ABT0EVA9_9PSED</name>